<keyword evidence="2 5" id="KW-0808">Transferase</keyword>
<feature type="binding site" evidence="5">
    <location>
        <position position="308"/>
    </location>
    <ligand>
        <name>S-adenosyl-L-methionine</name>
        <dbReference type="ChEBI" id="CHEBI:59789"/>
    </ligand>
</feature>
<dbReference type="GO" id="GO:0001510">
    <property type="term" value="P:RNA methylation"/>
    <property type="evidence" value="ECO:0007669"/>
    <property type="project" value="InterPro"/>
</dbReference>
<accession>A0A0D6JKX7</accession>
<organism evidence="7 8">
    <name type="scientific">Candidatus Filomicrobium marinum</name>
    <dbReference type="NCBI Taxonomy" id="1608628"/>
    <lineage>
        <taxon>Bacteria</taxon>
        <taxon>Pseudomonadati</taxon>
        <taxon>Pseudomonadota</taxon>
        <taxon>Alphaproteobacteria</taxon>
        <taxon>Hyphomicrobiales</taxon>
        <taxon>Hyphomicrobiaceae</taxon>
        <taxon>Filomicrobium</taxon>
    </lineage>
</organism>
<dbReference type="InterPro" id="IPR054728">
    <property type="entry name" value="RsmB-like_ferredoxin"/>
</dbReference>
<dbReference type="PRINTS" id="PR02008">
    <property type="entry name" value="RCMTFAMILY"/>
</dbReference>
<gene>
    <name evidence="7" type="ORF">YBN1229_v1_4051</name>
</gene>
<dbReference type="SUPFAM" id="SSF53335">
    <property type="entry name" value="S-adenosyl-L-methionine-dependent methyltransferases"/>
    <property type="match status" value="1"/>
</dbReference>
<dbReference type="RefSeq" id="WP_046479699.1">
    <property type="nucleotide sequence ID" value="NZ_LN829118.1"/>
</dbReference>
<evidence type="ECO:0000256" key="3">
    <source>
        <dbReference type="ARBA" id="ARBA00022691"/>
    </source>
</evidence>
<feature type="active site" description="Nucleophile" evidence="5">
    <location>
        <position position="361"/>
    </location>
</feature>
<evidence type="ECO:0000259" key="6">
    <source>
        <dbReference type="PROSITE" id="PS51686"/>
    </source>
</evidence>
<dbReference type="InterPro" id="IPR029063">
    <property type="entry name" value="SAM-dependent_MTases_sf"/>
</dbReference>
<dbReference type="KEGG" id="fil:BN1229_v1_4065"/>
<dbReference type="GO" id="GO:0003723">
    <property type="term" value="F:RNA binding"/>
    <property type="evidence" value="ECO:0007669"/>
    <property type="project" value="UniProtKB-UniRule"/>
</dbReference>
<dbReference type="AlphaFoldDB" id="A0A0D6JKX7"/>
<evidence type="ECO:0000256" key="5">
    <source>
        <dbReference type="PROSITE-ProRule" id="PRU01023"/>
    </source>
</evidence>
<dbReference type="PANTHER" id="PTHR22807:SF53">
    <property type="entry name" value="RIBOSOMAL RNA SMALL SUBUNIT METHYLTRANSFERASE B-RELATED"/>
    <property type="match status" value="1"/>
</dbReference>
<dbReference type="Pfam" id="PF01189">
    <property type="entry name" value="Methyltr_RsmB-F"/>
    <property type="match status" value="1"/>
</dbReference>
<proteinExistence type="inferred from homology"/>
<evidence type="ECO:0000313" key="7">
    <source>
        <dbReference type="EMBL" id="CPR22618.1"/>
    </source>
</evidence>
<keyword evidence="8" id="KW-1185">Reference proteome</keyword>
<feature type="binding site" evidence="5">
    <location>
        <position position="263"/>
    </location>
    <ligand>
        <name>S-adenosyl-L-methionine</name>
        <dbReference type="ChEBI" id="CHEBI:59789"/>
    </ligand>
</feature>
<dbReference type="PANTHER" id="PTHR22807">
    <property type="entry name" value="NOP2 YEAST -RELATED NOL1/NOP2/FMU SUN DOMAIN-CONTAINING"/>
    <property type="match status" value="1"/>
</dbReference>
<dbReference type="Proteomes" id="UP000033187">
    <property type="component" value="Chromosome 1"/>
</dbReference>
<sequence length="431" mass="46384">MRPGARIQAAIEVMTDVIERHRPASVALADWGRSHRFAGSGDRAAIGNLVYDALRRRNSIAWKMGSDSARALIVGAAPEAMGVTAADVIALADGSTHSISPLSELEQAGLDRPLSDDLPAHIKGDFPEWLSGEFDRAFGACAVAEGEALARRAPLDLRVNTLKATREKVLKALEKYGAEATLLSPVGIRIPAPQGGKRAPNVEAETAHGKGWFEVQDEGSQLAALLAGARPRLQVLDLCAGAGGKSLAFAASMQNTGQVYAYDSEKTQLRPIFERLKRAGARNVQVMDAGDAAGLDALSDRFDLVFVDAPCSGSGTWRRRPDAKWRLSPENVAARLEDQKSVLQMAAKMVKPGGRMVYVTCSILPQENSEQVRWFCAEHEGFTPINYVDEWQQQLGSDAPVSSTGDNVGLQLTPARHGTDGFYISILSRNT</sequence>
<feature type="domain" description="SAM-dependent MTase RsmB/NOP-type" evidence="6">
    <location>
        <begin position="145"/>
        <end position="430"/>
    </location>
</feature>
<dbReference type="PROSITE" id="PS51686">
    <property type="entry name" value="SAM_MT_RSMB_NOP"/>
    <property type="match status" value="1"/>
</dbReference>
<name>A0A0D6JKX7_9HYPH</name>
<dbReference type="GO" id="GO:0008173">
    <property type="term" value="F:RNA methyltransferase activity"/>
    <property type="evidence" value="ECO:0007669"/>
    <property type="project" value="InterPro"/>
</dbReference>
<keyword evidence="3 5" id="KW-0949">S-adenosyl-L-methionine</keyword>
<dbReference type="Pfam" id="PF22458">
    <property type="entry name" value="RsmF-B_ferredox"/>
    <property type="match status" value="1"/>
</dbReference>
<comment type="similarity">
    <text evidence="5">Belongs to the class I-like SAM-binding methyltransferase superfamily. RsmB/NOP family.</text>
</comment>
<dbReference type="InterPro" id="IPR001678">
    <property type="entry name" value="MeTrfase_RsmB-F_NOP2_dom"/>
</dbReference>
<dbReference type="Gene3D" id="3.40.50.150">
    <property type="entry name" value="Vaccinia Virus protein VP39"/>
    <property type="match status" value="1"/>
</dbReference>
<keyword evidence="4 5" id="KW-0694">RNA-binding</keyword>
<dbReference type="InterPro" id="IPR023267">
    <property type="entry name" value="RCMT"/>
</dbReference>
<dbReference type="OrthoDB" id="9810297at2"/>
<dbReference type="KEGG" id="fiy:BN1229_v1_4051"/>
<evidence type="ECO:0000313" key="8">
    <source>
        <dbReference type="Proteomes" id="UP000033187"/>
    </source>
</evidence>
<evidence type="ECO:0000256" key="2">
    <source>
        <dbReference type="ARBA" id="ARBA00022679"/>
    </source>
</evidence>
<protein>
    <submittedName>
        <fullName evidence="7">Putative SUN-family protein, RNA methyltransferase</fullName>
    </submittedName>
</protein>
<dbReference type="EMBL" id="LN829119">
    <property type="protein sequence ID" value="CPR22618.1"/>
    <property type="molecule type" value="Genomic_DNA"/>
</dbReference>
<dbReference type="CDD" id="cd02440">
    <property type="entry name" value="AdoMet_MTases"/>
    <property type="match status" value="1"/>
</dbReference>
<reference evidence="8" key="1">
    <citation type="submission" date="2015-02" db="EMBL/GenBank/DDBJ databases">
        <authorList>
            <person name="Chooi Y.-H."/>
        </authorList>
    </citation>
    <scope>NUCLEOTIDE SEQUENCE [LARGE SCALE GENOMIC DNA]</scope>
    <source>
        <strain evidence="8">strain Y</strain>
    </source>
</reference>
<dbReference type="InterPro" id="IPR049560">
    <property type="entry name" value="MeTrfase_RsmB-F_NOP2_cat"/>
</dbReference>
<keyword evidence="1 5" id="KW-0489">Methyltransferase</keyword>
<evidence type="ECO:0000256" key="1">
    <source>
        <dbReference type="ARBA" id="ARBA00022603"/>
    </source>
</evidence>
<comment type="caution">
    <text evidence="5">Lacks conserved residue(s) required for the propagation of feature annotation.</text>
</comment>
<evidence type="ECO:0000256" key="4">
    <source>
        <dbReference type="ARBA" id="ARBA00022884"/>
    </source>
</evidence>